<proteinExistence type="predicted"/>
<dbReference type="SUPFAM" id="SSF53167">
    <property type="entry name" value="Purine and uridine phosphorylases"/>
    <property type="match status" value="1"/>
</dbReference>
<dbReference type="PANTHER" id="PTHR12419:SF11">
    <property type="entry name" value="OTU DOMAIN-CONTAINING PROTEIN DDB_G0284757"/>
    <property type="match status" value="1"/>
</dbReference>
<dbReference type="InterPro" id="IPR038765">
    <property type="entry name" value="Papain-like_cys_pep_sf"/>
</dbReference>
<dbReference type="InterPro" id="IPR003323">
    <property type="entry name" value="OTU_dom"/>
</dbReference>
<dbReference type="Proteomes" id="UP000225706">
    <property type="component" value="Unassembled WGS sequence"/>
</dbReference>
<organism evidence="2 3">
    <name type="scientific">Stylophora pistillata</name>
    <name type="common">Smooth cauliflower coral</name>
    <dbReference type="NCBI Taxonomy" id="50429"/>
    <lineage>
        <taxon>Eukaryota</taxon>
        <taxon>Metazoa</taxon>
        <taxon>Cnidaria</taxon>
        <taxon>Anthozoa</taxon>
        <taxon>Hexacorallia</taxon>
        <taxon>Scleractinia</taxon>
        <taxon>Astrocoeniina</taxon>
        <taxon>Pocilloporidae</taxon>
        <taxon>Stylophora</taxon>
    </lineage>
</organism>
<dbReference type="Gene3D" id="3.40.50.1580">
    <property type="entry name" value="Nucleoside phosphorylase domain"/>
    <property type="match status" value="1"/>
</dbReference>
<evidence type="ECO:0000259" key="1">
    <source>
        <dbReference type="PROSITE" id="PS50802"/>
    </source>
</evidence>
<dbReference type="GO" id="GO:0004843">
    <property type="term" value="F:cysteine-type deubiquitinase activity"/>
    <property type="evidence" value="ECO:0007669"/>
    <property type="project" value="TreeGrafter"/>
</dbReference>
<dbReference type="CDD" id="cd22758">
    <property type="entry name" value="OTU_232R-like"/>
    <property type="match status" value="1"/>
</dbReference>
<dbReference type="Gene3D" id="3.90.70.80">
    <property type="match status" value="1"/>
</dbReference>
<sequence length="1039" mass="115234">MSASVPWKYVSPLHDSIMEQRAGFLACLCKDEVPSRYLLTLYCFPAHLRSKLISDISSTYFVNMQGEGTSQIPLSNGDEILVSLSDGFEVHGEWTTEDIVLTFFDHKPFRLKLRISIRDRRSLQVDFLKRLGGKERKNSALACSVPIMSRSPVQVSGPATFDFEEGSVLKVTLLASEWSSSMGGLSTINRQLAILLGKREKVDVTFLVPHFACSEEEKRSARRQNVSIKEAKKLAGFNDPLDWLSFPPSDLNIDIVVGHGAKLGKQAQVIRASHNCKWIQVVHTAPEELGIHKSYSMAISIGEEKKTAEVDLCKLADAVAAVGPKLTKAYSSYLRSCEKHEDIIQLTPSTFDEFSDVKQAAKEMDEFKVLTFGRGKQDEVAETLLKSGIRKTQLTVRKFVQSKKILKELFCEVDLCIMPSRTEGFGLTALEAMSAGLPILVSSNSGFGEALSTVPFGESFVVDSEQPKKWAKAIAGVRKKKRSVRLHEIHQLRAAYAEKFSWESLCTILLDKMRRLVNDEYFFGTEEPQDKVKKSRLSGSVGVIAQLQQMQLDASKVGSKTDLTSDLKKIASDRGFKISDNEGSGNCMFYALSDQLEIAEGIKIYHDELRQILVQHLSEKPKLSDGTDLFRFVYGHQSWADYLRHIEQDGAWGDHVILCAAANHYRTSIRVVSSLPRINDVMIKPQCPVDKSKSLVLGHIHELHYVSLRPIQATVNGVKDDIQDSSGNPPHLNFKLPDLRDLPTLDSCGSDFELPVDILLLTVEDCEFLACFHYLNQPSRRYHKSTGYVFYGSMGHDQENKLKTALVKCTRGSSVPDGSLIVVNDAIRALGPKAVFSVGTCIGLTPKETKLGDVVVSSKLTTFAHKTPVSRDIGNLIKHAADGWRAPLKDPQACKVNVKCDGTVLSIPPSQASSKNILQKYSEATAVEVEGEGVFAAAHHLKTEWVVVKGIKCYASENQSSSYEWDVFASVMAASVVSNILRNPSVFQDWSHYNEAQPLRLKLEVKTNTRWNAPIKVAVVVGLLAAFISVLHHTGWIGS</sequence>
<dbReference type="Pfam" id="PF20706">
    <property type="entry name" value="GT4-conflict"/>
    <property type="match status" value="1"/>
</dbReference>
<gene>
    <name evidence="2" type="ORF">AWC38_SpisGene19727</name>
</gene>
<dbReference type="PROSITE" id="PS50802">
    <property type="entry name" value="OTU"/>
    <property type="match status" value="1"/>
</dbReference>
<evidence type="ECO:0000313" key="3">
    <source>
        <dbReference type="Proteomes" id="UP000225706"/>
    </source>
</evidence>
<dbReference type="PANTHER" id="PTHR12419">
    <property type="entry name" value="OTU DOMAIN CONTAINING PROTEIN"/>
    <property type="match status" value="1"/>
</dbReference>
<dbReference type="InterPro" id="IPR000845">
    <property type="entry name" value="Nucleoside_phosphorylase_d"/>
</dbReference>
<reference evidence="3" key="1">
    <citation type="journal article" date="2017" name="bioRxiv">
        <title>Comparative analysis of the genomes of Stylophora pistillata and Acropora digitifera provides evidence for extensive differences between species of corals.</title>
        <authorList>
            <person name="Voolstra C.R."/>
            <person name="Li Y."/>
            <person name="Liew Y.J."/>
            <person name="Baumgarten S."/>
            <person name="Zoccola D."/>
            <person name="Flot J.-F."/>
            <person name="Tambutte S."/>
            <person name="Allemand D."/>
            <person name="Aranda M."/>
        </authorList>
    </citation>
    <scope>NUCLEOTIDE SEQUENCE [LARGE SCALE GENOMIC DNA]</scope>
</reference>
<dbReference type="GO" id="GO:0016579">
    <property type="term" value="P:protein deubiquitination"/>
    <property type="evidence" value="ECO:0007669"/>
    <property type="project" value="TreeGrafter"/>
</dbReference>
<evidence type="ECO:0000313" key="2">
    <source>
        <dbReference type="EMBL" id="PFX16020.1"/>
    </source>
</evidence>
<protein>
    <submittedName>
        <fullName evidence="2">OTU domain-containing protein</fullName>
    </submittedName>
</protein>
<dbReference type="EMBL" id="LSMT01000584">
    <property type="protein sequence ID" value="PFX16020.1"/>
    <property type="molecule type" value="Genomic_DNA"/>
</dbReference>
<dbReference type="InterPro" id="IPR050704">
    <property type="entry name" value="Peptidase_C85-like"/>
</dbReference>
<name>A0A2B4RHR7_STYPI</name>
<feature type="domain" description="OTU" evidence="1">
    <location>
        <begin position="576"/>
        <end position="711"/>
    </location>
</feature>
<dbReference type="InterPro" id="IPR035994">
    <property type="entry name" value="Nucleoside_phosphorylase_sf"/>
</dbReference>
<dbReference type="OrthoDB" id="409956at2759"/>
<dbReference type="Pfam" id="PF02338">
    <property type="entry name" value="OTU"/>
    <property type="match status" value="1"/>
</dbReference>
<dbReference type="SUPFAM" id="SSF54001">
    <property type="entry name" value="Cysteine proteinases"/>
    <property type="match status" value="1"/>
</dbReference>
<dbReference type="CDD" id="cd03801">
    <property type="entry name" value="GT4_PimA-like"/>
    <property type="match status" value="1"/>
</dbReference>
<comment type="caution">
    <text evidence="2">The sequence shown here is derived from an EMBL/GenBank/DDBJ whole genome shotgun (WGS) entry which is preliminary data.</text>
</comment>
<dbReference type="AlphaFoldDB" id="A0A2B4RHR7"/>
<dbReference type="Pfam" id="PF01048">
    <property type="entry name" value="PNP_UDP_1"/>
    <property type="match status" value="1"/>
</dbReference>
<dbReference type="GO" id="GO:0009116">
    <property type="term" value="P:nucleoside metabolic process"/>
    <property type="evidence" value="ECO:0007669"/>
    <property type="project" value="InterPro"/>
</dbReference>
<dbReference type="SUPFAM" id="SSF53756">
    <property type="entry name" value="UDP-Glycosyltransferase/glycogen phosphorylase"/>
    <property type="match status" value="1"/>
</dbReference>
<dbReference type="Gene3D" id="3.40.50.2000">
    <property type="entry name" value="Glycogen Phosphorylase B"/>
    <property type="match status" value="1"/>
</dbReference>
<keyword evidence="3" id="KW-1185">Reference proteome</keyword>
<accession>A0A2B4RHR7</accession>